<keyword evidence="6 9" id="KW-0418">Kinase</keyword>
<proteinExistence type="inferred from homology"/>
<name>K2JLS3_9GAMM</name>
<evidence type="ECO:0000313" key="13">
    <source>
        <dbReference type="Proteomes" id="UP000014115"/>
    </source>
</evidence>
<sequence>MSNKPLTHGNLFIIAAPSGAGKSSLINALLEKHEHHQMQVSVSSTTREPRPGERDGEHYHFLSKAQFEAKIAAGEFYEWAQVFDNYYGTSRRIIEETLTRGIDVFLDIDWQGARQVREVYPAVQSIFIMPPSLAVLEQRLRKRGQDSNDVITRRMSKAHAEMSHCHEFDYLIINDNFDHSLTQLEHIVFAQRLRTPAQQVRHAAILKDLLENGA</sequence>
<comment type="caution">
    <text evidence="12">The sequence shown here is derived from an EMBL/GenBank/DDBJ whole genome shotgun (WGS) entry which is preliminary data.</text>
</comment>
<keyword evidence="9" id="KW-0963">Cytoplasm</keyword>
<dbReference type="FunFam" id="3.30.63.10:FF:000002">
    <property type="entry name" value="Guanylate kinase 1"/>
    <property type="match status" value="1"/>
</dbReference>
<dbReference type="AlphaFoldDB" id="K2JLS3"/>
<dbReference type="PROSITE" id="PS50052">
    <property type="entry name" value="GUANYLATE_KINASE_2"/>
    <property type="match status" value="1"/>
</dbReference>
<accession>K2JLS3</accession>
<dbReference type="PANTHER" id="PTHR23117:SF13">
    <property type="entry name" value="GUANYLATE KINASE"/>
    <property type="match status" value="1"/>
</dbReference>
<dbReference type="GO" id="GO:0005829">
    <property type="term" value="C:cytosol"/>
    <property type="evidence" value="ECO:0007669"/>
    <property type="project" value="TreeGrafter"/>
</dbReference>
<evidence type="ECO:0000313" key="12">
    <source>
        <dbReference type="EMBL" id="EKE84456.1"/>
    </source>
</evidence>
<comment type="subcellular location">
    <subcellularLocation>
        <location evidence="9">Cytoplasm</location>
    </subcellularLocation>
</comment>
<reference evidence="12 13" key="1">
    <citation type="journal article" date="2012" name="J. Bacteriol.">
        <title>Genome Sequence of Idiomarina xiamenensis Type Strain 10-D-4.</title>
        <authorList>
            <person name="Lai Q."/>
            <person name="Wang L."/>
            <person name="Wang W."/>
            <person name="Shao Z."/>
        </authorList>
    </citation>
    <scope>NUCLEOTIDE SEQUENCE [LARGE SCALE GENOMIC DNA]</scope>
    <source>
        <strain evidence="12 13">10-D-4</strain>
    </source>
</reference>
<protein>
    <recommendedName>
        <fullName evidence="3 9">Guanylate kinase</fullName>
        <ecNumber evidence="2 9">2.7.4.8</ecNumber>
    </recommendedName>
    <alternativeName>
        <fullName evidence="8 9">GMP kinase</fullName>
    </alternativeName>
</protein>
<dbReference type="RefSeq" id="WP_008488191.1">
    <property type="nucleotide sequence ID" value="NZ_AMRG01000005.1"/>
</dbReference>
<evidence type="ECO:0000256" key="7">
    <source>
        <dbReference type="ARBA" id="ARBA00022840"/>
    </source>
</evidence>
<organism evidence="12 13">
    <name type="scientific">Idiomarina xiamenensis 10-D-4</name>
    <dbReference type="NCBI Taxonomy" id="740709"/>
    <lineage>
        <taxon>Bacteria</taxon>
        <taxon>Pseudomonadati</taxon>
        <taxon>Pseudomonadota</taxon>
        <taxon>Gammaproteobacteria</taxon>
        <taxon>Alteromonadales</taxon>
        <taxon>Idiomarinaceae</taxon>
        <taxon>Idiomarina</taxon>
    </lineage>
</organism>
<comment type="catalytic activity">
    <reaction evidence="9">
        <text>GMP + ATP = GDP + ADP</text>
        <dbReference type="Rhea" id="RHEA:20780"/>
        <dbReference type="ChEBI" id="CHEBI:30616"/>
        <dbReference type="ChEBI" id="CHEBI:58115"/>
        <dbReference type="ChEBI" id="CHEBI:58189"/>
        <dbReference type="ChEBI" id="CHEBI:456216"/>
        <dbReference type="EC" id="2.7.4.8"/>
    </reaction>
</comment>
<dbReference type="STRING" id="740709.A10D4_05292"/>
<evidence type="ECO:0000256" key="3">
    <source>
        <dbReference type="ARBA" id="ARBA00016296"/>
    </source>
</evidence>
<evidence type="ECO:0000256" key="1">
    <source>
        <dbReference type="ARBA" id="ARBA00005790"/>
    </source>
</evidence>
<dbReference type="CDD" id="cd00071">
    <property type="entry name" value="GMPK"/>
    <property type="match status" value="1"/>
</dbReference>
<feature type="binding site" evidence="9">
    <location>
        <begin position="16"/>
        <end position="23"/>
    </location>
    <ligand>
        <name>ATP</name>
        <dbReference type="ChEBI" id="CHEBI:30616"/>
    </ligand>
</feature>
<dbReference type="InterPro" id="IPR020590">
    <property type="entry name" value="Guanylate_kinase_CS"/>
</dbReference>
<evidence type="ECO:0000256" key="4">
    <source>
        <dbReference type="ARBA" id="ARBA00022679"/>
    </source>
</evidence>
<dbReference type="OrthoDB" id="9808150at2"/>
<dbReference type="EMBL" id="AMRG01000005">
    <property type="protein sequence ID" value="EKE84456.1"/>
    <property type="molecule type" value="Genomic_DNA"/>
</dbReference>
<dbReference type="EC" id="2.7.4.8" evidence="2 9"/>
<dbReference type="HAMAP" id="MF_00328">
    <property type="entry name" value="Guanylate_kinase"/>
    <property type="match status" value="1"/>
</dbReference>
<keyword evidence="4 9" id="KW-0808">Transferase</keyword>
<dbReference type="PATRIC" id="fig|740709.3.peg.1079"/>
<dbReference type="GO" id="GO:0004385">
    <property type="term" value="F:GMP kinase activity"/>
    <property type="evidence" value="ECO:0007669"/>
    <property type="project" value="UniProtKB-UniRule"/>
</dbReference>
<evidence type="ECO:0000256" key="5">
    <source>
        <dbReference type="ARBA" id="ARBA00022741"/>
    </source>
</evidence>
<dbReference type="PROSITE" id="PS00856">
    <property type="entry name" value="GUANYLATE_KINASE_1"/>
    <property type="match status" value="1"/>
</dbReference>
<evidence type="ECO:0000256" key="10">
    <source>
        <dbReference type="SAM" id="MobiDB-lite"/>
    </source>
</evidence>
<evidence type="ECO:0000256" key="8">
    <source>
        <dbReference type="ARBA" id="ARBA00030128"/>
    </source>
</evidence>
<feature type="domain" description="Guanylate kinase-like" evidence="11">
    <location>
        <begin position="9"/>
        <end position="189"/>
    </location>
</feature>
<feature type="region of interest" description="Disordered" evidence="10">
    <location>
        <begin position="36"/>
        <end position="55"/>
    </location>
</feature>
<dbReference type="Gene3D" id="3.40.50.300">
    <property type="entry name" value="P-loop containing nucleotide triphosphate hydrolases"/>
    <property type="match status" value="1"/>
</dbReference>
<dbReference type="InterPro" id="IPR017665">
    <property type="entry name" value="Guanylate_kinase"/>
</dbReference>
<evidence type="ECO:0000259" key="11">
    <source>
        <dbReference type="PROSITE" id="PS50052"/>
    </source>
</evidence>
<evidence type="ECO:0000256" key="6">
    <source>
        <dbReference type="ARBA" id="ARBA00022777"/>
    </source>
</evidence>
<dbReference type="InterPro" id="IPR008144">
    <property type="entry name" value="Guanylate_kin-like_dom"/>
</dbReference>
<comment type="function">
    <text evidence="9">Essential for recycling GMP and indirectly, cGMP.</text>
</comment>
<evidence type="ECO:0000256" key="9">
    <source>
        <dbReference type="HAMAP-Rule" id="MF_00328"/>
    </source>
</evidence>
<dbReference type="SMART" id="SM00072">
    <property type="entry name" value="GuKc"/>
    <property type="match status" value="1"/>
</dbReference>
<dbReference type="SUPFAM" id="SSF52540">
    <property type="entry name" value="P-loop containing nucleoside triphosphate hydrolases"/>
    <property type="match status" value="1"/>
</dbReference>
<dbReference type="InterPro" id="IPR027417">
    <property type="entry name" value="P-loop_NTPase"/>
</dbReference>
<dbReference type="GO" id="GO:0005524">
    <property type="term" value="F:ATP binding"/>
    <property type="evidence" value="ECO:0007669"/>
    <property type="project" value="UniProtKB-UniRule"/>
</dbReference>
<dbReference type="Proteomes" id="UP000014115">
    <property type="component" value="Unassembled WGS sequence"/>
</dbReference>
<keyword evidence="5 9" id="KW-0547">Nucleotide-binding</keyword>
<evidence type="ECO:0000256" key="2">
    <source>
        <dbReference type="ARBA" id="ARBA00012961"/>
    </source>
</evidence>
<keyword evidence="7 9" id="KW-0067">ATP-binding</keyword>
<dbReference type="InterPro" id="IPR008145">
    <property type="entry name" value="GK/Ca_channel_bsu"/>
</dbReference>
<keyword evidence="13" id="KW-1185">Reference proteome</keyword>
<dbReference type="NCBIfam" id="TIGR03263">
    <property type="entry name" value="guanyl_kin"/>
    <property type="match status" value="1"/>
</dbReference>
<dbReference type="Gene3D" id="3.30.63.10">
    <property type="entry name" value="Guanylate Kinase phosphate binding domain"/>
    <property type="match status" value="1"/>
</dbReference>
<comment type="similarity">
    <text evidence="1 9">Belongs to the guanylate kinase family.</text>
</comment>
<dbReference type="Pfam" id="PF00625">
    <property type="entry name" value="Guanylate_kin"/>
    <property type="match status" value="1"/>
</dbReference>
<gene>
    <name evidence="9" type="primary">gmk</name>
    <name evidence="12" type="ORF">A10D4_05292</name>
</gene>
<dbReference type="PANTHER" id="PTHR23117">
    <property type="entry name" value="GUANYLATE KINASE-RELATED"/>
    <property type="match status" value="1"/>
</dbReference>
<dbReference type="eggNOG" id="COG0194">
    <property type="taxonomic scope" value="Bacteria"/>
</dbReference>